<dbReference type="EMBL" id="JAOYFB010000041">
    <property type="protein sequence ID" value="KAK4045057.1"/>
    <property type="molecule type" value="Genomic_DNA"/>
</dbReference>
<feature type="domain" description="AAA" evidence="15">
    <location>
        <begin position="530"/>
        <end position="657"/>
    </location>
</feature>
<dbReference type="SUPFAM" id="SSF52540">
    <property type="entry name" value="P-loop containing nucleoside triphosphate hydrolases"/>
    <property type="match status" value="1"/>
</dbReference>
<keyword evidence="8" id="KW-0418">Kinase</keyword>
<dbReference type="Pfam" id="PF13807">
    <property type="entry name" value="GNVR"/>
    <property type="match status" value="1"/>
</dbReference>
<keyword evidence="5" id="KW-0808">Transferase</keyword>
<name>A0ABR0B8Z6_9CRUS</name>
<dbReference type="InterPro" id="IPR032807">
    <property type="entry name" value="GNVR"/>
</dbReference>
<evidence type="ECO:0000256" key="8">
    <source>
        <dbReference type="ARBA" id="ARBA00022777"/>
    </source>
</evidence>
<evidence type="ECO:0000256" key="9">
    <source>
        <dbReference type="ARBA" id="ARBA00022840"/>
    </source>
</evidence>
<keyword evidence="9" id="KW-0067">ATP-binding</keyword>
<evidence type="ECO:0000256" key="2">
    <source>
        <dbReference type="ARBA" id="ARBA00008883"/>
    </source>
</evidence>
<dbReference type="Proteomes" id="UP001234178">
    <property type="component" value="Unassembled WGS sequence"/>
</dbReference>
<dbReference type="InterPro" id="IPR025669">
    <property type="entry name" value="AAA_dom"/>
</dbReference>
<comment type="subcellular location">
    <subcellularLocation>
        <location evidence="1">Cell inner membrane</location>
        <topology evidence="1">Multi-pass membrane protein</topology>
    </subcellularLocation>
</comment>
<dbReference type="InterPro" id="IPR003856">
    <property type="entry name" value="LPS_length_determ_N"/>
</dbReference>
<evidence type="ECO:0000256" key="13">
    <source>
        <dbReference type="ARBA" id="ARBA00053015"/>
    </source>
</evidence>
<keyword evidence="11" id="KW-0472">Membrane</keyword>
<evidence type="ECO:0000259" key="16">
    <source>
        <dbReference type="Pfam" id="PF13807"/>
    </source>
</evidence>
<proteinExistence type="inferred from homology"/>
<evidence type="ECO:0000256" key="4">
    <source>
        <dbReference type="ARBA" id="ARBA00022519"/>
    </source>
</evidence>
<keyword evidence="10" id="KW-1133">Transmembrane helix</keyword>
<evidence type="ECO:0000313" key="18">
    <source>
        <dbReference type="Proteomes" id="UP001234178"/>
    </source>
</evidence>
<reference evidence="17 18" key="1">
    <citation type="journal article" date="2023" name="Nucleic Acids Res.">
        <title>The hologenome of Daphnia magna reveals possible DNA methylation and microbiome-mediated evolution of the host genome.</title>
        <authorList>
            <person name="Chaturvedi A."/>
            <person name="Li X."/>
            <person name="Dhandapani V."/>
            <person name="Marshall H."/>
            <person name="Kissane S."/>
            <person name="Cuenca-Cambronero M."/>
            <person name="Asole G."/>
            <person name="Calvet F."/>
            <person name="Ruiz-Romero M."/>
            <person name="Marangio P."/>
            <person name="Guigo R."/>
            <person name="Rago D."/>
            <person name="Mirbahai L."/>
            <person name="Eastwood N."/>
            <person name="Colbourne J.K."/>
            <person name="Zhou J."/>
            <person name="Mallon E."/>
            <person name="Orsini L."/>
        </authorList>
    </citation>
    <scope>NUCLEOTIDE SEQUENCE [LARGE SCALE GENOMIC DNA]</scope>
    <source>
        <strain evidence="17">LRV0_1</strain>
    </source>
</reference>
<dbReference type="NCBIfam" id="TIGR01007">
    <property type="entry name" value="eps_fam"/>
    <property type="match status" value="1"/>
</dbReference>
<evidence type="ECO:0000256" key="10">
    <source>
        <dbReference type="ARBA" id="ARBA00022989"/>
    </source>
</evidence>
<keyword evidence="3" id="KW-1003">Cell membrane</keyword>
<accession>A0ABR0B8Z6</accession>
<dbReference type="CDD" id="cd05387">
    <property type="entry name" value="BY-kinase"/>
    <property type="match status" value="1"/>
</dbReference>
<dbReference type="PANTHER" id="PTHR32309:SF31">
    <property type="entry name" value="CAPSULAR EXOPOLYSACCHARIDE FAMILY"/>
    <property type="match status" value="1"/>
</dbReference>
<dbReference type="Pfam" id="PF02706">
    <property type="entry name" value="Wzz"/>
    <property type="match status" value="1"/>
</dbReference>
<keyword evidence="12" id="KW-0829">Tyrosine-protein kinase</keyword>
<keyword evidence="7" id="KW-0547">Nucleotide-binding</keyword>
<protein>
    <submittedName>
        <fullName evidence="17">Uncharacterized protein</fullName>
    </submittedName>
</protein>
<keyword evidence="18" id="KW-1185">Reference proteome</keyword>
<evidence type="ECO:0000256" key="6">
    <source>
        <dbReference type="ARBA" id="ARBA00022692"/>
    </source>
</evidence>
<dbReference type="InterPro" id="IPR005702">
    <property type="entry name" value="Wzc-like_C"/>
</dbReference>
<keyword evidence="4" id="KW-0997">Cell inner membrane</keyword>
<evidence type="ECO:0000256" key="12">
    <source>
        <dbReference type="ARBA" id="ARBA00023137"/>
    </source>
</evidence>
<evidence type="ECO:0000256" key="3">
    <source>
        <dbReference type="ARBA" id="ARBA00022475"/>
    </source>
</evidence>
<evidence type="ECO:0000259" key="14">
    <source>
        <dbReference type="Pfam" id="PF02706"/>
    </source>
</evidence>
<keyword evidence="6" id="KW-0812">Transmembrane</keyword>
<dbReference type="InterPro" id="IPR050445">
    <property type="entry name" value="Bact_polysacc_biosynth/exp"/>
</dbReference>
<comment type="caution">
    <text evidence="17">The sequence shown here is derived from an EMBL/GenBank/DDBJ whole genome shotgun (WGS) entry which is preliminary data.</text>
</comment>
<evidence type="ECO:0000313" key="17">
    <source>
        <dbReference type="EMBL" id="KAK4045057.1"/>
    </source>
</evidence>
<comment type="similarity">
    <text evidence="2">Belongs to the etk/wzc family.</text>
</comment>
<feature type="domain" description="Polysaccharide chain length determinant N-terminal" evidence="14">
    <location>
        <begin position="29"/>
        <end position="118"/>
    </location>
</feature>
<evidence type="ECO:0000256" key="7">
    <source>
        <dbReference type="ARBA" id="ARBA00022741"/>
    </source>
</evidence>
<dbReference type="InterPro" id="IPR027417">
    <property type="entry name" value="P-loop_NTPase"/>
</dbReference>
<evidence type="ECO:0000259" key="15">
    <source>
        <dbReference type="Pfam" id="PF13614"/>
    </source>
</evidence>
<feature type="domain" description="Tyrosine-protein kinase G-rich" evidence="16">
    <location>
        <begin position="357"/>
        <end position="431"/>
    </location>
</feature>
<dbReference type="Pfam" id="PF13614">
    <property type="entry name" value="AAA_31"/>
    <property type="match status" value="1"/>
</dbReference>
<evidence type="ECO:0000256" key="5">
    <source>
        <dbReference type="ARBA" id="ARBA00022679"/>
    </source>
</evidence>
<dbReference type="Gene3D" id="3.40.50.300">
    <property type="entry name" value="P-loop containing nucleotide triphosphate hydrolases"/>
    <property type="match status" value="1"/>
</dbReference>
<sequence>MSTNTPSKERKKAEQQALAHDSPLTFLWIVTALKKSWPLVLALTLLGGGGSMLYSKTLSRVYEASATVEFDPDVIRPMGEKGDQSRFFGAFVDIREYYETQYLLISSDRVLSQVVRDLSLTTDANFAGKGAVLPLSMEDAVAALRGRLRVDPTRGSRLVTIHVEDGNPAQARKLCDAVARGYVAQNLDKQVSATSDAVVWLSSQLEHFKGNSRRTRTNSTSSHYDEALSRTRVKRQELSARYTELAKVNDGNPDQLPASELLSNAFLAQLRKNYQDSVRDRREAIAEGKGDNHPSVKRIDEKISQAKKDLLEEVKNIQGALARDLAQIQRQESGESGLYEESKKRAVDLNLKELEYHRLDRNRAQNEKVYGVLIEQMKNADLARMMNINNVRLVDPPAEPKFPIRPKVATNVLVGFVVGVLVGLAVAIGREQLDNTIRTPSDVETYLGTTFLGLLPLSAEDFGGADRTAKKKRKRRQETPTVLPPELYVHERPLSGLAEAARTVRTNLLFMNPDNPHRLILVTSAAPSEGKTTVACSLAISLAQSGKRVCIVDCDMRRPRLHRIFDRLGDAGITYVVGGEATLDEVALPTIVENLDCVPSGPIPPNPGDVLHSVKFRQFVEALGQRYDKVILDSPPIAAVADSAIISTLVDGVIFVIRAFQTTRALGKQGMRALRDVDAPVLGALLNAGDLAKEEGYYQYYYYKREGYAPRHAAGTIPGMEEQGDAAPPPN</sequence>
<dbReference type="PANTHER" id="PTHR32309">
    <property type="entry name" value="TYROSINE-PROTEIN KINASE"/>
    <property type="match status" value="1"/>
</dbReference>
<evidence type="ECO:0000256" key="1">
    <source>
        <dbReference type="ARBA" id="ARBA00004429"/>
    </source>
</evidence>
<gene>
    <name evidence="17" type="ORF">OUZ56_032465</name>
</gene>
<comment type="catalytic activity">
    <reaction evidence="13">
        <text>L-tyrosyl-[protein] + ATP = O-phospho-L-tyrosyl-[protein] + ADP + H(+)</text>
        <dbReference type="Rhea" id="RHEA:10596"/>
        <dbReference type="Rhea" id="RHEA-COMP:10136"/>
        <dbReference type="Rhea" id="RHEA-COMP:20101"/>
        <dbReference type="ChEBI" id="CHEBI:15378"/>
        <dbReference type="ChEBI" id="CHEBI:30616"/>
        <dbReference type="ChEBI" id="CHEBI:46858"/>
        <dbReference type="ChEBI" id="CHEBI:61978"/>
        <dbReference type="ChEBI" id="CHEBI:456216"/>
    </reaction>
</comment>
<evidence type="ECO:0000256" key="11">
    <source>
        <dbReference type="ARBA" id="ARBA00023136"/>
    </source>
</evidence>
<organism evidence="17 18">
    <name type="scientific">Daphnia magna</name>
    <dbReference type="NCBI Taxonomy" id="35525"/>
    <lineage>
        <taxon>Eukaryota</taxon>
        <taxon>Metazoa</taxon>
        <taxon>Ecdysozoa</taxon>
        <taxon>Arthropoda</taxon>
        <taxon>Crustacea</taxon>
        <taxon>Branchiopoda</taxon>
        <taxon>Diplostraca</taxon>
        <taxon>Cladocera</taxon>
        <taxon>Anomopoda</taxon>
        <taxon>Daphniidae</taxon>
        <taxon>Daphnia</taxon>
    </lineage>
</organism>